<dbReference type="Pfam" id="PF01981">
    <property type="entry name" value="PTH2"/>
    <property type="match status" value="1"/>
</dbReference>
<reference evidence="4 5" key="1">
    <citation type="submission" date="2019-03" db="EMBL/GenBank/DDBJ databases">
        <title>Genomic Encyclopedia of Type Strains, Phase IV (KMG-IV): sequencing the most valuable type-strain genomes for metagenomic binning, comparative biology and taxonomic classification.</title>
        <authorList>
            <person name="Goeker M."/>
        </authorList>
    </citation>
    <scope>NUCLEOTIDE SEQUENCE [LARGE SCALE GENOMIC DNA]</scope>
    <source>
        <strain evidence="4 5">DSM 45765</strain>
    </source>
</reference>
<gene>
    <name evidence="4" type="ORF">EV191_108218</name>
</gene>
<keyword evidence="5" id="KW-1185">Reference proteome</keyword>
<accession>A0A4R2QML3</accession>
<sequence>MSTDVLAPLAARYAHWLGLPAARTADTEDETPETVRAMQLVLRFEKQAPPGRTALLEAAAAASVAVCLDQRAEPGGPWHDEVATWIAGRIRKVSRRARGAHWAAVDAVDGVTVRVDGADVRALVPGLVAELPHEVKRLQISGSELPPDEPAEPTPDLPVLWLNPTIEMTAGKAAAQVGHGTMIMAALLDKAAREQWGTVGYRCAVRTPSIDQWRALDPAADPADAWHRRGIIAVRDAGFTEVAPGTITVLAQHTP</sequence>
<proteinExistence type="predicted"/>
<evidence type="ECO:0000256" key="2">
    <source>
        <dbReference type="ARBA" id="ARBA00022801"/>
    </source>
</evidence>
<comment type="caution">
    <text evidence="4">The sequence shown here is derived from an EMBL/GenBank/DDBJ whole genome shotgun (WGS) entry which is preliminary data.</text>
</comment>
<name>A0A4R2QML3_9PSEU</name>
<dbReference type="EC" id="3.1.1.29" evidence="1"/>
<evidence type="ECO:0000256" key="1">
    <source>
        <dbReference type="ARBA" id="ARBA00013260"/>
    </source>
</evidence>
<evidence type="ECO:0000313" key="5">
    <source>
        <dbReference type="Proteomes" id="UP000294911"/>
    </source>
</evidence>
<dbReference type="InterPro" id="IPR023476">
    <property type="entry name" value="Pep_tRNA_hydro_II_dom_sf"/>
</dbReference>
<keyword evidence="2 4" id="KW-0378">Hydrolase</keyword>
<dbReference type="RefSeq" id="WP_132878426.1">
    <property type="nucleotide sequence ID" value="NZ_SLXQ01000008.1"/>
</dbReference>
<dbReference type="GO" id="GO:0004045">
    <property type="term" value="F:peptidyl-tRNA hydrolase activity"/>
    <property type="evidence" value="ECO:0007669"/>
    <property type="project" value="UniProtKB-EC"/>
</dbReference>
<dbReference type="SUPFAM" id="SSF102462">
    <property type="entry name" value="Peptidyl-tRNA hydrolase II"/>
    <property type="match status" value="1"/>
</dbReference>
<dbReference type="InterPro" id="IPR002833">
    <property type="entry name" value="PTH2"/>
</dbReference>
<evidence type="ECO:0000256" key="3">
    <source>
        <dbReference type="ARBA" id="ARBA00048707"/>
    </source>
</evidence>
<evidence type="ECO:0000313" key="4">
    <source>
        <dbReference type="EMBL" id="TCP50129.1"/>
    </source>
</evidence>
<protein>
    <recommendedName>
        <fullName evidence="1">peptidyl-tRNA hydrolase</fullName>
        <ecNumber evidence="1">3.1.1.29</ecNumber>
    </recommendedName>
</protein>
<dbReference type="OrthoDB" id="5184773at2"/>
<dbReference type="AlphaFoldDB" id="A0A4R2QML3"/>
<comment type="catalytic activity">
    <reaction evidence="3">
        <text>an N-acyl-L-alpha-aminoacyl-tRNA + H2O = an N-acyl-L-amino acid + a tRNA + H(+)</text>
        <dbReference type="Rhea" id="RHEA:54448"/>
        <dbReference type="Rhea" id="RHEA-COMP:10123"/>
        <dbReference type="Rhea" id="RHEA-COMP:13883"/>
        <dbReference type="ChEBI" id="CHEBI:15377"/>
        <dbReference type="ChEBI" id="CHEBI:15378"/>
        <dbReference type="ChEBI" id="CHEBI:59874"/>
        <dbReference type="ChEBI" id="CHEBI:78442"/>
        <dbReference type="ChEBI" id="CHEBI:138191"/>
        <dbReference type="EC" id="3.1.1.29"/>
    </reaction>
</comment>
<organism evidence="4 5">
    <name type="scientific">Tamaricihabitans halophyticus</name>
    <dbReference type="NCBI Taxonomy" id="1262583"/>
    <lineage>
        <taxon>Bacteria</taxon>
        <taxon>Bacillati</taxon>
        <taxon>Actinomycetota</taxon>
        <taxon>Actinomycetes</taxon>
        <taxon>Pseudonocardiales</taxon>
        <taxon>Pseudonocardiaceae</taxon>
        <taxon>Tamaricihabitans</taxon>
    </lineage>
</organism>
<dbReference type="EMBL" id="SLXQ01000008">
    <property type="protein sequence ID" value="TCP50129.1"/>
    <property type="molecule type" value="Genomic_DNA"/>
</dbReference>
<dbReference type="Gene3D" id="3.40.1490.10">
    <property type="entry name" value="Bit1"/>
    <property type="match status" value="1"/>
</dbReference>
<dbReference type="Proteomes" id="UP000294911">
    <property type="component" value="Unassembled WGS sequence"/>
</dbReference>